<accession>A0A1J5JFF7</accession>
<reference evidence="1 2" key="1">
    <citation type="submission" date="2016-08" db="EMBL/GenBank/DDBJ databases">
        <title>Genome-based comparison of Moorella thermoacetic strains.</title>
        <authorList>
            <person name="Poehlein A."/>
            <person name="Bengelsdorf F.R."/>
            <person name="Esser C."/>
            <person name="Duerre P."/>
            <person name="Daniel R."/>
        </authorList>
    </citation>
    <scope>NUCLEOTIDE SEQUENCE [LARGE SCALE GENOMIC DNA]</scope>
    <source>
        <strain evidence="1 2">DSM 11768</strain>
    </source>
</reference>
<sequence length="133" mass="14421">MPPDQAAVGPGNGHFLPGADGAVIYPADGLAADISVIINEVDSYLQGCLRVPAGGRYMLHDYVKQGLQVFPGLVRVQAGRSLAGYCVDHREIQLLLGGAQVDEKVQDFVDHRPRPGVGPVHFIDDHDRFQTHR</sequence>
<gene>
    <name evidence="1" type="ORF">MOOR_28410</name>
</gene>
<name>A0A1J5JFF7_NEOTH</name>
<proteinExistence type="predicted"/>
<dbReference type="AlphaFoldDB" id="A0A1J5JFF7"/>
<dbReference type="Proteomes" id="UP000182743">
    <property type="component" value="Unassembled WGS sequence"/>
</dbReference>
<organism evidence="1 2">
    <name type="scientific">Neomoorella thermoacetica</name>
    <name type="common">Clostridium thermoaceticum</name>
    <dbReference type="NCBI Taxonomy" id="1525"/>
    <lineage>
        <taxon>Bacteria</taxon>
        <taxon>Bacillati</taxon>
        <taxon>Bacillota</taxon>
        <taxon>Clostridia</taxon>
        <taxon>Neomoorellales</taxon>
        <taxon>Neomoorellaceae</taxon>
        <taxon>Neomoorella</taxon>
    </lineage>
</organism>
<comment type="caution">
    <text evidence="1">The sequence shown here is derived from an EMBL/GenBank/DDBJ whole genome shotgun (WGS) entry which is preliminary data.</text>
</comment>
<evidence type="ECO:0000313" key="1">
    <source>
        <dbReference type="EMBL" id="OIQ07556.1"/>
    </source>
</evidence>
<protein>
    <submittedName>
        <fullName evidence="1">Uncharacterized protein</fullName>
    </submittedName>
</protein>
<evidence type="ECO:0000313" key="2">
    <source>
        <dbReference type="Proteomes" id="UP000182743"/>
    </source>
</evidence>
<dbReference type="EMBL" id="MIHH01000065">
    <property type="protein sequence ID" value="OIQ07556.1"/>
    <property type="molecule type" value="Genomic_DNA"/>
</dbReference>